<keyword evidence="6 11" id="KW-0472">Membrane</keyword>
<feature type="transmembrane region" description="Helical" evidence="11">
    <location>
        <begin position="188"/>
        <end position="207"/>
    </location>
</feature>
<evidence type="ECO:0000256" key="7">
    <source>
        <dbReference type="ARBA" id="ARBA00023170"/>
    </source>
</evidence>
<feature type="transmembrane region" description="Helical" evidence="11">
    <location>
        <begin position="104"/>
        <end position="126"/>
    </location>
</feature>
<reference evidence="13" key="1">
    <citation type="journal article" date="2023" name="Mol. Biol. Evol.">
        <title>Third-Generation Sequencing Reveals the Adaptive Role of the Epigenome in Three Deep-Sea Polychaetes.</title>
        <authorList>
            <person name="Perez M."/>
            <person name="Aroh O."/>
            <person name="Sun Y."/>
            <person name="Lan Y."/>
            <person name="Juniper S.K."/>
            <person name="Young C.R."/>
            <person name="Angers B."/>
            <person name="Qian P.Y."/>
        </authorList>
    </citation>
    <scope>NUCLEOTIDE SEQUENCE</scope>
    <source>
        <strain evidence="13">P08H-3</strain>
    </source>
</reference>
<evidence type="ECO:0000256" key="2">
    <source>
        <dbReference type="ARBA" id="ARBA00022475"/>
    </source>
</evidence>
<dbReference type="PROSITE" id="PS00237">
    <property type="entry name" value="G_PROTEIN_RECEP_F1_1"/>
    <property type="match status" value="1"/>
</dbReference>
<feature type="transmembrane region" description="Helical" evidence="11">
    <location>
        <begin position="227"/>
        <end position="250"/>
    </location>
</feature>
<dbReference type="EMBL" id="JAODUP010000879">
    <property type="protein sequence ID" value="KAK2143087.1"/>
    <property type="molecule type" value="Genomic_DNA"/>
</dbReference>
<dbReference type="InterPro" id="IPR017452">
    <property type="entry name" value="GPCR_Rhodpsn_7TM"/>
</dbReference>
<dbReference type="Pfam" id="PF00001">
    <property type="entry name" value="7tm_1"/>
    <property type="match status" value="1"/>
</dbReference>
<evidence type="ECO:0000256" key="3">
    <source>
        <dbReference type="ARBA" id="ARBA00022692"/>
    </source>
</evidence>
<evidence type="ECO:0000256" key="9">
    <source>
        <dbReference type="RuleBase" id="RU000688"/>
    </source>
</evidence>
<evidence type="ECO:0000256" key="8">
    <source>
        <dbReference type="ARBA" id="ARBA00023224"/>
    </source>
</evidence>
<feature type="transmembrane region" description="Helical" evidence="11">
    <location>
        <begin position="146"/>
        <end position="167"/>
    </location>
</feature>
<feature type="compositionally biased region" description="Polar residues" evidence="10">
    <location>
        <begin position="35"/>
        <end position="49"/>
    </location>
</feature>
<dbReference type="PROSITE" id="PS50262">
    <property type="entry name" value="G_PROTEIN_RECEP_F1_2"/>
    <property type="match status" value="1"/>
</dbReference>
<protein>
    <recommendedName>
        <fullName evidence="12">G-protein coupled receptors family 1 profile domain-containing protein</fullName>
    </recommendedName>
</protein>
<dbReference type="PRINTS" id="PR00237">
    <property type="entry name" value="GPCRRHODOPSN"/>
</dbReference>
<proteinExistence type="inferred from homology"/>
<keyword evidence="4 11" id="KW-1133">Transmembrane helix</keyword>
<dbReference type="SUPFAM" id="SSF81321">
    <property type="entry name" value="Family A G protein-coupled receptor-like"/>
    <property type="match status" value="1"/>
</dbReference>
<organism evidence="13 14">
    <name type="scientific">Paralvinella palmiformis</name>
    <dbReference type="NCBI Taxonomy" id="53620"/>
    <lineage>
        <taxon>Eukaryota</taxon>
        <taxon>Metazoa</taxon>
        <taxon>Spiralia</taxon>
        <taxon>Lophotrochozoa</taxon>
        <taxon>Annelida</taxon>
        <taxon>Polychaeta</taxon>
        <taxon>Sedentaria</taxon>
        <taxon>Canalipalpata</taxon>
        <taxon>Terebellida</taxon>
        <taxon>Terebelliformia</taxon>
        <taxon>Alvinellidae</taxon>
        <taxon>Paralvinella</taxon>
    </lineage>
</organism>
<dbReference type="Proteomes" id="UP001208570">
    <property type="component" value="Unassembled WGS sequence"/>
</dbReference>
<evidence type="ECO:0000313" key="13">
    <source>
        <dbReference type="EMBL" id="KAK2143087.1"/>
    </source>
</evidence>
<dbReference type="SMART" id="SM01381">
    <property type="entry name" value="7TM_GPCR_Srsx"/>
    <property type="match status" value="1"/>
</dbReference>
<accession>A0AAD9IYS6</accession>
<evidence type="ECO:0000256" key="4">
    <source>
        <dbReference type="ARBA" id="ARBA00022989"/>
    </source>
</evidence>
<evidence type="ECO:0000259" key="12">
    <source>
        <dbReference type="PROSITE" id="PS50262"/>
    </source>
</evidence>
<comment type="subcellular location">
    <subcellularLocation>
        <location evidence="1">Cell membrane</location>
        <topology evidence="1">Multi-pass membrane protein</topology>
    </subcellularLocation>
</comment>
<feature type="region of interest" description="Disordered" evidence="10">
    <location>
        <begin position="25"/>
        <end position="52"/>
    </location>
</feature>
<keyword evidence="14" id="KW-1185">Reference proteome</keyword>
<keyword evidence="3 9" id="KW-0812">Transmembrane</keyword>
<feature type="transmembrane region" description="Helical" evidence="11">
    <location>
        <begin position="69"/>
        <end position="92"/>
    </location>
</feature>
<dbReference type="AlphaFoldDB" id="A0AAD9IYS6"/>
<keyword evidence="7 9" id="KW-0675">Receptor</keyword>
<keyword evidence="2" id="KW-1003">Cell membrane</keyword>
<dbReference type="Gene3D" id="1.20.1070.10">
    <property type="entry name" value="Rhodopsin 7-helix transmembrane proteins"/>
    <property type="match status" value="1"/>
</dbReference>
<comment type="similarity">
    <text evidence="9">Belongs to the G-protein coupled receptor 1 family.</text>
</comment>
<dbReference type="GO" id="GO:0005886">
    <property type="term" value="C:plasma membrane"/>
    <property type="evidence" value="ECO:0007669"/>
    <property type="project" value="UniProtKB-SubCell"/>
</dbReference>
<evidence type="ECO:0000256" key="10">
    <source>
        <dbReference type="SAM" id="MobiDB-lite"/>
    </source>
</evidence>
<dbReference type="GO" id="GO:0004930">
    <property type="term" value="F:G protein-coupled receptor activity"/>
    <property type="evidence" value="ECO:0007669"/>
    <property type="project" value="UniProtKB-KW"/>
</dbReference>
<feature type="domain" description="G-protein coupled receptors family 1 profile" evidence="12">
    <location>
        <begin position="82"/>
        <end position="339"/>
    </location>
</feature>
<gene>
    <name evidence="13" type="ORF">LSH36_879g00004</name>
</gene>
<evidence type="ECO:0000256" key="6">
    <source>
        <dbReference type="ARBA" id="ARBA00023136"/>
    </source>
</evidence>
<evidence type="ECO:0000313" key="14">
    <source>
        <dbReference type="Proteomes" id="UP001208570"/>
    </source>
</evidence>
<dbReference type="InterPro" id="IPR000276">
    <property type="entry name" value="GPCR_Rhodpsn"/>
</dbReference>
<keyword evidence="5 9" id="KW-0297">G-protein coupled receptor</keyword>
<comment type="caution">
    <text evidence="13">The sequence shown here is derived from an EMBL/GenBank/DDBJ whole genome shotgun (WGS) entry which is preliminary data.</text>
</comment>
<name>A0AAD9IYS6_9ANNE</name>
<sequence>MRGLGSVVQLNGNCELKHLQPARIGIHGGRRDNTPQHSGYNLDISSNGDGMNGTDETRESIDAYTITKLFFSFCLATVIITGNVLTIAAILYTKKLRRSATNALVMNLAVADGLVGCLLIAFSVVSDVSKDEKVWRRSVCVARAPYYSIIVISACTLLAIAVDRYLAITRPFSYKRHVTVGRAQLISGLIWIWELLIVGTTTCYYGNNVPIEKIRSGHISELLPMAIFASTILPQVSIPLLGNFVLYWRIFRTIRNRKRIAITSDGTPTNAGCCINRMSAAVTRMMAVVLGYLILAWSPYFVLLPVSTLSQTNPKSLTYGMDVATFLVYTNSAVNPLIYSWLNRDFRQAYIDLLVCKKASLYTRGSNVFKLSRNF</sequence>
<evidence type="ECO:0000256" key="5">
    <source>
        <dbReference type="ARBA" id="ARBA00023040"/>
    </source>
</evidence>
<evidence type="ECO:0000256" key="1">
    <source>
        <dbReference type="ARBA" id="ARBA00004651"/>
    </source>
</evidence>
<feature type="transmembrane region" description="Helical" evidence="11">
    <location>
        <begin position="285"/>
        <end position="303"/>
    </location>
</feature>
<keyword evidence="8 9" id="KW-0807">Transducer</keyword>
<evidence type="ECO:0000256" key="11">
    <source>
        <dbReference type="SAM" id="Phobius"/>
    </source>
</evidence>
<dbReference type="PANTHER" id="PTHR24248">
    <property type="entry name" value="ADRENERGIC RECEPTOR-RELATED G-PROTEIN COUPLED RECEPTOR"/>
    <property type="match status" value="1"/>
</dbReference>
<feature type="transmembrane region" description="Helical" evidence="11">
    <location>
        <begin position="323"/>
        <end position="342"/>
    </location>
</feature>